<dbReference type="RefSeq" id="WP_196110537.1">
    <property type="nucleotide sequence ID" value="NZ_CP064946.1"/>
</dbReference>
<protein>
    <submittedName>
        <fullName evidence="1">Uncharacterized protein</fullName>
    </submittedName>
</protein>
<dbReference type="AlphaFoldDB" id="A0A7S9Q997"/>
<accession>A0A7S9Q997</accession>
<evidence type="ECO:0000313" key="2">
    <source>
        <dbReference type="Proteomes" id="UP000594430"/>
    </source>
</evidence>
<reference evidence="1 2" key="1">
    <citation type="submission" date="2020-11" db="EMBL/GenBank/DDBJ databases">
        <title>Pseudomonas fulva producing VIM-24.</title>
        <authorList>
            <person name="Liu S."/>
        </authorList>
    </citation>
    <scope>NUCLEOTIDE SEQUENCE [LARGE SCALE GENOMIC DNA]</scope>
    <source>
        <strain evidence="1 2">ZDHY414</strain>
    </source>
</reference>
<proteinExistence type="predicted"/>
<evidence type="ECO:0000313" key="1">
    <source>
        <dbReference type="EMBL" id="QPH50558.1"/>
    </source>
</evidence>
<dbReference type="EMBL" id="CP064946">
    <property type="protein sequence ID" value="QPH50558.1"/>
    <property type="molecule type" value="Genomic_DNA"/>
</dbReference>
<name>A0A7S9Q997_9PSED</name>
<organism evidence="1 2">
    <name type="scientific">Pseudomonas fulva</name>
    <dbReference type="NCBI Taxonomy" id="47880"/>
    <lineage>
        <taxon>Bacteria</taxon>
        <taxon>Pseudomonadati</taxon>
        <taxon>Pseudomonadota</taxon>
        <taxon>Gammaproteobacteria</taxon>
        <taxon>Pseudomonadales</taxon>
        <taxon>Pseudomonadaceae</taxon>
        <taxon>Pseudomonas</taxon>
    </lineage>
</organism>
<dbReference type="Proteomes" id="UP000594430">
    <property type="component" value="Chromosome"/>
</dbReference>
<sequence>MIHTLSDAQRKALSSNGKKGGEQTQALRRALQSFKINILVYINEQENNVLTQTLAKKLCQELFNQSINITELSKFVKFSGNNKNKLSRNLDELAKALAHKYKDYLDSQMTDHFKKML</sequence>
<gene>
    <name evidence="1" type="ORF">IZU98_07610</name>
</gene>